<evidence type="ECO:0000313" key="2">
    <source>
        <dbReference type="Proteomes" id="UP001347796"/>
    </source>
</evidence>
<dbReference type="Proteomes" id="UP001347796">
    <property type="component" value="Unassembled WGS sequence"/>
</dbReference>
<dbReference type="PANTHER" id="PTHR35558">
    <property type="entry name" value="SGNH_HYDRO DOMAIN-CONTAINING PROTEIN"/>
    <property type="match status" value="1"/>
</dbReference>
<evidence type="ECO:0000313" key="1">
    <source>
        <dbReference type="EMBL" id="KAK6179287.1"/>
    </source>
</evidence>
<accession>A0AAN8JL86</accession>
<comment type="caution">
    <text evidence="1">The sequence shown here is derived from an EMBL/GenBank/DDBJ whole genome shotgun (WGS) entry which is preliminary data.</text>
</comment>
<dbReference type="PANTHER" id="PTHR35558:SF1">
    <property type="entry name" value="ENDONUCLEASE_EXONUCLEASE_PHOSPHATASE DOMAIN-CONTAINING PROTEIN"/>
    <property type="match status" value="1"/>
</dbReference>
<evidence type="ECO:0008006" key="3">
    <source>
        <dbReference type="Google" id="ProtNLM"/>
    </source>
</evidence>
<name>A0AAN8JL86_PATCE</name>
<dbReference type="EMBL" id="JAZGQO010000008">
    <property type="protein sequence ID" value="KAK6179287.1"/>
    <property type="molecule type" value="Genomic_DNA"/>
</dbReference>
<reference evidence="1 2" key="1">
    <citation type="submission" date="2024-01" db="EMBL/GenBank/DDBJ databases">
        <title>The genome of the rayed Mediterranean limpet Patella caerulea (Linnaeus, 1758).</title>
        <authorList>
            <person name="Anh-Thu Weber A."/>
            <person name="Halstead-Nussloch G."/>
        </authorList>
    </citation>
    <scope>NUCLEOTIDE SEQUENCE [LARGE SCALE GENOMIC DNA]</scope>
    <source>
        <strain evidence="1">AATW-2023a</strain>
        <tissue evidence="1">Whole specimen</tissue>
    </source>
</reference>
<gene>
    <name evidence="1" type="ORF">SNE40_011682</name>
</gene>
<organism evidence="1 2">
    <name type="scientific">Patella caerulea</name>
    <name type="common">Rayed Mediterranean limpet</name>
    <dbReference type="NCBI Taxonomy" id="87958"/>
    <lineage>
        <taxon>Eukaryota</taxon>
        <taxon>Metazoa</taxon>
        <taxon>Spiralia</taxon>
        <taxon>Lophotrochozoa</taxon>
        <taxon>Mollusca</taxon>
        <taxon>Gastropoda</taxon>
        <taxon>Patellogastropoda</taxon>
        <taxon>Patelloidea</taxon>
        <taxon>Patellidae</taxon>
        <taxon>Patella</taxon>
    </lineage>
</organism>
<proteinExistence type="predicted"/>
<dbReference type="AlphaFoldDB" id="A0AAN8JL86"/>
<sequence length="688" mass="76666">MERKLNRLSTSPYAGQRFVNNYGNDKITEEDIGLVGHSNKPAMARPIPGLTEMAHRSTESMEQMGHAVPNVSVPMKIRKSRIPVLVGTRSSEISNLCTSDLNIDLNDDRNMSDDASNQVQKLSKSVTAKKPVFKEVKKSKGVKRKTKQMGMTRKRMCSTAQFQQPANIMVGNEEAGSYDSNTCNAGISVPLTSCTSYTVPQAQPQVSFVPSTYFSVSVTPSTNYTVSQPQVSVFPSTYYPCSSAPALASAYVPENHVSVLPSTDYPQHHAADISSANYRVNHSHVSVLPSTDYPQHHGSDIPSANYRVNHSHVSVLPSTDYSQHHASDITSANYRVNHSHVSVLPSAYQRVNMEEVPVSVSMNTGAIVHNLPVQNNMQSGRCSNQFLESARGQESVVGQNIIDIGVVPTMSESVHDELGLNLPQSIRQKIAKGEYIDLSQLLNISKGRETKRTLHVGPSGEIIAQDKTSSPIGSIEIWTDVFLVYASVFLRSHPNRLQEILKYIHTIRFAALRGYNWVAYDEQFRLKRSLDPSSLWSKVDYELWLFHMSGVNKSLSVNKHTANCFDFNYKGACSKVSCQYGHFCISCGGNHAELFCTSRVPHNAFVKRYTEGVYQRPFTPGPRGNFGPSNYYRWKSPYVSTTSPVQSRFRAPGYTGGSQFSGNQRVFNYRNNDWHNSRFGFRTPQNRS</sequence>
<protein>
    <recommendedName>
        <fullName evidence="3">C3H1-type domain-containing protein</fullName>
    </recommendedName>
</protein>
<keyword evidence="2" id="KW-1185">Reference proteome</keyword>